<feature type="domain" description="Calx-beta" evidence="5">
    <location>
        <begin position="2922"/>
        <end position="3023"/>
    </location>
</feature>
<evidence type="ECO:0000256" key="1">
    <source>
        <dbReference type="ARBA" id="ARBA00022729"/>
    </source>
</evidence>
<dbReference type="InterPro" id="IPR003644">
    <property type="entry name" value="Calx_beta"/>
</dbReference>
<dbReference type="SMART" id="SM00237">
    <property type="entry name" value="Calx_beta"/>
    <property type="match status" value="2"/>
</dbReference>
<organism evidence="6 7">
    <name type="scientific">Chitinophaga eiseniae</name>
    <dbReference type="NCBI Taxonomy" id="634771"/>
    <lineage>
        <taxon>Bacteria</taxon>
        <taxon>Pseudomonadati</taxon>
        <taxon>Bacteroidota</taxon>
        <taxon>Chitinophagia</taxon>
        <taxon>Chitinophagales</taxon>
        <taxon>Chitinophagaceae</taxon>
        <taxon>Chitinophaga</taxon>
    </lineage>
</organism>
<accession>A0A847SJG3</accession>
<evidence type="ECO:0000256" key="4">
    <source>
        <dbReference type="ARBA" id="ARBA00023065"/>
    </source>
</evidence>
<reference evidence="6 7" key="1">
    <citation type="submission" date="2020-04" db="EMBL/GenBank/DDBJ databases">
        <authorList>
            <person name="Yin C."/>
        </authorList>
    </citation>
    <scope>NUCLEOTIDE SEQUENCE [LARGE SCALE GENOMIC DNA]</scope>
    <source>
        <strain evidence="6 7">Ak56</strain>
    </source>
</reference>
<keyword evidence="4" id="KW-0813">Transport</keyword>
<keyword evidence="7" id="KW-1185">Reference proteome</keyword>
<dbReference type="RefSeq" id="WP_168739387.1">
    <property type="nucleotide sequence ID" value="NZ_JABAHZ010000003.1"/>
</dbReference>
<name>A0A847SJG3_9BACT</name>
<keyword evidence="3" id="KW-0106">Calcium</keyword>
<dbReference type="PANTHER" id="PTHR11878:SF65">
    <property type="entry name" value="NA_CA-EXCHANGE PROTEIN, ISOFORM G"/>
    <property type="match status" value="1"/>
</dbReference>
<keyword evidence="4" id="KW-0406">Ion transport</keyword>
<dbReference type="EMBL" id="JABAHZ010000003">
    <property type="protein sequence ID" value="NLR79903.1"/>
    <property type="molecule type" value="Genomic_DNA"/>
</dbReference>
<dbReference type="SUPFAM" id="SSF141072">
    <property type="entry name" value="CalX-like"/>
    <property type="match status" value="9"/>
</dbReference>
<dbReference type="Gene3D" id="2.60.40.2030">
    <property type="match status" value="7"/>
</dbReference>
<dbReference type="Pfam" id="PF13585">
    <property type="entry name" value="CHU_C"/>
    <property type="match status" value="1"/>
</dbReference>
<evidence type="ECO:0000313" key="6">
    <source>
        <dbReference type="EMBL" id="NLR79903.1"/>
    </source>
</evidence>
<dbReference type="GO" id="GO:0016020">
    <property type="term" value="C:membrane"/>
    <property type="evidence" value="ECO:0007669"/>
    <property type="project" value="InterPro"/>
</dbReference>
<gene>
    <name evidence="6" type="ORF">HGH91_14795</name>
</gene>
<keyword evidence="2" id="KW-0677">Repeat</keyword>
<keyword evidence="1" id="KW-0732">Signal</keyword>
<feature type="domain" description="Calx-beta" evidence="5">
    <location>
        <begin position="3162"/>
        <end position="3275"/>
    </location>
</feature>
<protein>
    <recommendedName>
        <fullName evidence="5">Calx-beta domain-containing protein</fullName>
    </recommendedName>
</protein>
<comment type="caution">
    <text evidence="6">The sequence shown here is derived from an EMBL/GenBank/DDBJ whole genome shotgun (WGS) entry which is preliminary data.</text>
</comment>
<dbReference type="Pfam" id="PF03160">
    <property type="entry name" value="Calx-beta"/>
    <property type="match status" value="8"/>
</dbReference>
<proteinExistence type="predicted"/>
<evidence type="ECO:0000256" key="3">
    <source>
        <dbReference type="ARBA" id="ARBA00022837"/>
    </source>
</evidence>
<evidence type="ECO:0000313" key="7">
    <source>
        <dbReference type="Proteomes" id="UP000552864"/>
    </source>
</evidence>
<dbReference type="InterPro" id="IPR038081">
    <property type="entry name" value="CalX-like_sf"/>
</dbReference>
<dbReference type="PANTHER" id="PTHR11878">
    <property type="entry name" value="SODIUM/CALCIUM EXCHANGER"/>
    <property type="match status" value="1"/>
</dbReference>
<sequence length="3473" mass="367079">MKSTKQGMPLRICLFMKKVWYLAIIFSLISVGVYAQQFPITINPTGGTSANSELKIQINANGTYQVFRKGNTETGFEDSGDSTTLGIKTAFKIENYYTHNRTENPLPVTFCEASDIMGTGTTADPYKVCLVGKVSYADGSTVINDATVLMTISYDRSKTYFLLDYTFYNNLIGQEVHLFLSEYLAMQDPLPPSGPINANNTWAVSYRLPVASATPSVIGFYRSASGDNNMDPAGTPGPLSHTYHAYNTFNSFSAVSSWDREATNGFNLLNNFDGGGNNPSNKGLGAEVYMGQKPDNAAIGTRVAIDYEDNKAPTQIILTGGDPLSTGTQPITLSFEKDSVSGAENNSGNISTAAINVKVGAATVIKAPLYIKMEVAPPAAGEQHVAQQGTDYLFTGAYMIPAGTYAANQLIPLQNIRIIGNDVLEYNRHMTFRLVPMPCNQLVKISGKTTCTYTIVDDEPRNITLSAPAKILEGTGNNMRVTLPPGVFASEPATVDLTLDAGTVATELKDFTFPHQVTIAKDSNGVNIPIVAVKDSVLENDELINFKATATVMGQVQTATKSLLIQDATRLDATLTTISLTKDAPALLKEPYNGQVVATLPFNVTTDIPIDITLTRDNASIATVDDYTLPGTAQIPAGGHNVPIPFTIVDDSKIEGTESLILAITATDHIAGTTYTAAPDTTQILDAQLPMTAPIVLHLSATAINEGTSANVWAELPASLSTQIPVKVKFARGGSSTAATSTYDFPVDSVTIPAGTTISNKININTTTNLVFDDTRDLVLVGWTPDNGILVKDSLKLTITDATDATQKKLVVAPMSYHLNEDDSTRFTIALPAGYTSAKDVVINLGIGAGTEAAATDYTRLQTSIKLPAGTASPFTTQYAVIATTKDKIIEKDERLAITVAAAGYTVADTAMIIDDVTRRTAANTAITYTLPAGGVNENTTPAINFNLPSGVTTEIPIKISLPSNVATETATRGTDYVLPASFTFSSGGTGSATLDVKADNLVEDVEKISITPAASDDYGTATYTFTPALFDLNINDAQYPFPAGDSVLLTSVPDTVLEGNNVQITATFPHGWIAGKDWMITLAKDAVKSTAADSRHGAVPASITITKASNSGTATSTAFNTTTNNVFDDDATLIVNGNAGNTNMPAKAASVYIKDNTNPAQKKLIVAPVSYHLNEDDSTRFTIALPAGYTSAKDVVINLGVGAGTEAAATDYTRLQTNIKLPAGAASPFTTQYAVIATTKDKIIEKDERLAITVAAAGYTVADTAMIIDDVTRRTAANTAITYTLPAGGVNENTTPAINFNLPAGVTTEIPIKISLPSNVATETATRGTDYILPASFTFSSGGTGSATLDVKADNLVEDVEKISITPAASDDYGTATYTFTPALFDLNINDAQYPFPAGDSILLTSVPDTVLEGNNVQITATFPHGWIAGKDWTIILAKDAVKSTAADSRHGAVPASITITKASNSGTATSTAFNTTTNNVFDDDATLIVNGNAGNTNMPAKAANVYIKDNTNPAQKKLVVAPVSYHLNEDDSTRFTIALPAGYTSAKDVVINLGVGAGTEAAATDYTRLQTSIKLPAGAASPFTTQYAVIATTKDKIIEKDERLAITVAAAGYTVADTAMIIDDVTRRTAANTAITYTLPAGGVNENTTPAINFNLPSGVTTEIPIKISLPSNVATETATRGTDYVLPASFTFSSGGTGSATLDVKADNLVEDVEKISITPAASDDYGTATYTFTPALFDLNINDAQYPFPAGDSILLTSVPDTVLEGNNVQITATFPHGWIAGKDWMITLAKDAVKSTAADSRHGAVPASITITKASNSGTATSTAFNTTTNNVFDDDAILIVNGNAGNTNMPAKSANVYIKDNTNPAQKKLVVASVSYHLNEDDSTRFTIALPAGYTSAKDVVINLGVGASTEAAVTDYTRLQTSIKLPAGAASPFTTQYAVVYAAKDKIIEKDERLAITGTTATGYTVADTALIIDDVTRRTAANTAITYTLHATGVNEGTTPAINFNLPAGVTTEIPIKISLPSNVATETATRGTDYILPASFTFSSGGTGSATLDVKADNLVEDVEKISITPAASDDYGTATYTFTPALFDLNINDAQYPFPAGDSVLLTSVPDSINEGGSAVITATFPHGWKAGKNWQISLQKNDPASTFPTARLSGLPATITILNNQSSGNSGAIATTVSPLLDDEGIIVVDGNKGNAQMPATTTAIYVKDITQLQPGARKIMLTPDATLVPEGNKVMVTVSTPYASTKDVTIQLAVDNSQTTAGNPADYTLSATSFVLPHGQTTATFELLQTKTDQVLETDETVTVNATVNGYTVNNLPLKIKDLTRANAANLQLNVTFFKSPLVEGDSGAVTISLPTGITTVVPINIQLPQTGGTAEAGLDYVLPASVTLSNGNSVVTSLKIKNDNFTEGPETITLSPAASDGISSYTIAVPTLTIQDDPHQYPLPAPVVINSTLATIDEGGTGASLSVQLPNNLQAGKDIVVHINKDNTLSTAVNSDHNALPSPYDITIKKGSNIGTNAFVLQALSDKILEDDETVVFTGNITDPVFSASVVKDTTITIKDRTHDDPTTGFIHLTGITPGTHVLEGNTYKMNVSLAPGVTCGKDLTVMLNTGSKSVATVADFDNLPATVVIKAGDPGVDFSFTAKTDFILEQPEALWIVAEPQHFVGMKGDSMAVTIDDATRLDPENLKVTMRIDSSIVHEGSGSAVTIGFAASQITSSEDVVININKDITSTADNADYSGIPAQVILKAGTHNEAYQLKITDDQVLEGDEQLQFAVQLGTAGYTAVQPGMVLIPETGDMRVLLQKTADAAEPATNGAYTLKLPGNLTAASDVKVVFYVSSILGTTNIAPIQTSAVIPAGQNSISVPVNVIDNKVIEGDEQVRISLMLAQMKRFGKNIALDVDDKDTVTLTVHDDESNSAGRQMAITKTADASEPATPGYFRVQFTDTQLSAAKDVNVYYTIGGTAVADSRYQKLSGTVLIPAGQHGADIKVDPIDNNIVEGDENVQVQLATVTSTIQGVTWPLSANTTADVVIHDNDTLMVEISTAQTTVAEGAAIQFTLQSPSTAAHDVPIRIQIAQDAARTFTAGEGTVNGNIVTINMPALTKQHTFTITTSDNDINDDDGYLKASILPYLPASSSLIYKPGVKDTARVEVTDNDPLTLVFAADKFSVKEGNMGENTPLYFNVQLSRRSSRPITINYDFEESTDGVSFPFMDFRATPGKDFDNTIKQTVIAPMQTIGQIAVNIIGDTTFEQNETFIVRMKTVTVPSGQHTPTIASPDKATGVILNDDAMCKTCDTDGDGLTDEQEDINKNGDPFDDDTDGDGIPNFLDLDSDGDGVPDSVSKYNLDQNRNIDYLDGKDGKIRVHPAVSPNNDGQGNDAMYIENIEKYPNNEVVIFNRWGGTVFKLKNYDNKSNNFRGKANAGGNVGNDVPDGSYFYNIEITTPEGKKERYTGFIVIKR</sequence>
<dbReference type="Proteomes" id="UP000552864">
    <property type="component" value="Unassembled WGS sequence"/>
</dbReference>
<dbReference type="InterPro" id="IPR051171">
    <property type="entry name" value="CaCA"/>
</dbReference>
<evidence type="ECO:0000259" key="5">
    <source>
        <dbReference type="SMART" id="SM00237"/>
    </source>
</evidence>
<evidence type="ECO:0000256" key="2">
    <source>
        <dbReference type="ARBA" id="ARBA00022737"/>
    </source>
</evidence>
<dbReference type="GO" id="GO:0007154">
    <property type="term" value="P:cell communication"/>
    <property type="evidence" value="ECO:0007669"/>
    <property type="project" value="InterPro"/>
</dbReference>
<dbReference type="GO" id="GO:0030001">
    <property type="term" value="P:metal ion transport"/>
    <property type="evidence" value="ECO:0007669"/>
    <property type="project" value="TreeGrafter"/>
</dbReference>